<keyword evidence="1" id="KW-1133">Transmembrane helix</keyword>
<evidence type="ECO:0000313" key="3">
    <source>
        <dbReference type="Proteomes" id="UP000698924"/>
    </source>
</evidence>
<dbReference type="Proteomes" id="UP000698924">
    <property type="component" value="Unassembled WGS sequence"/>
</dbReference>
<gene>
    <name evidence="2" type="ORF">H6D15_03220</name>
</gene>
<dbReference type="AlphaFoldDB" id="A0AA40ZS60"/>
<dbReference type="RefSeq" id="WP_204971086.1">
    <property type="nucleotide sequence ID" value="NZ_JAAZTS010000002.1"/>
</dbReference>
<feature type="transmembrane region" description="Helical" evidence="1">
    <location>
        <begin position="40"/>
        <end position="60"/>
    </location>
</feature>
<evidence type="ECO:0000313" key="2">
    <source>
        <dbReference type="EMBL" id="MBM6856617.1"/>
    </source>
</evidence>
<evidence type="ECO:0000256" key="1">
    <source>
        <dbReference type="SAM" id="Phobius"/>
    </source>
</evidence>
<reference evidence="2 3" key="1">
    <citation type="journal article" date="2021" name="Sci. Rep.">
        <title>The distribution of antibiotic resistance genes in chicken gut microbiota commensals.</title>
        <authorList>
            <person name="Juricova H."/>
            <person name="Matiasovicova J."/>
            <person name="Kubasova T."/>
            <person name="Cejkova D."/>
            <person name="Rychlik I."/>
        </authorList>
    </citation>
    <scope>NUCLEOTIDE SEQUENCE [LARGE SCALE GENOMIC DNA]</scope>
    <source>
        <strain evidence="2 3">An421</strain>
    </source>
</reference>
<comment type="caution">
    <text evidence="2">The sequence shown here is derived from an EMBL/GenBank/DDBJ whole genome shotgun (WGS) entry which is preliminary data.</text>
</comment>
<organism evidence="2 3">
    <name type="scientific">Caecibacteroides pullorum</name>
    <dbReference type="NCBI Taxonomy" id="2725562"/>
    <lineage>
        <taxon>Bacteria</taxon>
        <taxon>Pseudomonadati</taxon>
        <taxon>Bacteroidota</taxon>
        <taxon>Bacteroidia</taxon>
        <taxon>Bacteroidales</taxon>
        <taxon>Bacteroidaceae</taxon>
        <taxon>Caecibacteroides</taxon>
    </lineage>
</organism>
<proteinExistence type="predicted"/>
<sequence>MVEDTIFIEQALDSLSNVPQAVSVFLNTSSPIYKSILDDIYKIATVIIASFNAWFAYVIFKLKNKKEDETKEADRKLALMKTLVLDYNLKHMYSFFDDLIVHLNELKQKNANKKDIEQHIQTDFKSLNESFINLLAAIDLNLHSELLQKSDNFRDKLVENIGDEGINLYVSQKYSELIEDPYCKFKQDMISCLFNYKGK</sequence>
<dbReference type="EMBL" id="JACJMO010000002">
    <property type="protein sequence ID" value="MBM6856617.1"/>
    <property type="molecule type" value="Genomic_DNA"/>
</dbReference>
<accession>A0AA40ZS60</accession>
<protein>
    <submittedName>
        <fullName evidence="2">Uncharacterized protein</fullName>
    </submittedName>
</protein>
<keyword evidence="1" id="KW-0472">Membrane</keyword>
<keyword evidence="1" id="KW-0812">Transmembrane</keyword>
<name>A0AA40ZS60_9BACT</name>
<keyword evidence="3" id="KW-1185">Reference proteome</keyword>